<organism evidence="1 2">
    <name type="scientific">Liquidambar formosana</name>
    <name type="common">Formosan gum</name>
    <dbReference type="NCBI Taxonomy" id="63359"/>
    <lineage>
        <taxon>Eukaryota</taxon>
        <taxon>Viridiplantae</taxon>
        <taxon>Streptophyta</taxon>
        <taxon>Embryophyta</taxon>
        <taxon>Tracheophyta</taxon>
        <taxon>Spermatophyta</taxon>
        <taxon>Magnoliopsida</taxon>
        <taxon>eudicotyledons</taxon>
        <taxon>Gunneridae</taxon>
        <taxon>Pentapetalae</taxon>
        <taxon>Saxifragales</taxon>
        <taxon>Altingiaceae</taxon>
        <taxon>Liquidambar</taxon>
    </lineage>
</organism>
<sequence>MAFSTNNIISQNKTLTPLTLPFPKHPKFSTLHPASPFLHIRPSNSRMAISAAKTISDVELQHNNSTLDSATTNAWSEFAANVSGEWDGYGADFTAQGKPIELPEYVVPEAYREWEVKVFDWQTQCPTLAQPEDRLLTYKLIKLLPTVGCEADAATRYSIDEREIGGVSYKVSAFAYQSSGCYVAVWPTEEKHETSRLIELEHCLVDPGNRESRVRVIQVVGVANSRWVLRNIKVFCEQWYGPFRNGEQLGGCAIRDSAFASTDALKGTQVGGVWQGPAAVASFQSSHTNFVQELLEDSVRQSVRDESNVVLLPKQLWCSLKEREGGEICSEVGWLLDHGRAITSTCLFSSDAKLKEIAIARETAASEVHSS</sequence>
<keyword evidence="2" id="KW-1185">Reference proteome</keyword>
<evidence type="ECO:0000313" key="2">
    <source>
        <dbReference type="Proteomes" id="UP001415857"/>
    </source>
</evidence>
<evidence type="ECO:0000313" key="1">
    <source>
        <dbReference type="EMBL" id="KAK9286426.1"/>
    </source>
</evidence>
<reference evidence="1 2" key="1">
    <citation type="journal article" date="2024" name="Plant J.">
        <title>Genome sequences and population genomics reveal climatic adaptation and genomic divergence between two closely related sweetgum species.</title>
        <authorList>
            <person name="Xu W.Q."/>
            <person name="Ren C.Q."/>
            <person name="Zhang X.Y."/>
            <person name="Comes H.P."/>
            <person name="Liu X.H."/>
            <person name="Li Y.G."/>
            <person name="Kettle C.J."/>
            <person name="Jalonen R."/>
            <person name="Gaisberger H."/>
            <person name="Ma Y.Z."/>
            <person name="Qiu Y.X."/>
        </authorList>
    </citation>
    <scope>NUCLEOTIDE SEQUENCE [LARGE SCALE GENOMIC DNA]</scope>
    <source>
        <strain evidence="1">Hangzhou</strain>
    </source>
</reference>
<gene>
    <name evidence="1" type="ORF">L1049_014823</name>
</gene>
<dbReference type="EMBL" id="JBBPBK010000004">
    <property type="protein sequence ID" value="KAK9286426.1"/>
    <property type="molecule type" value="Genomic_DNA"/>
</dbReference>
<dbReference type="AlphaFoldDB" id="A0AAP0S2N6"/>
<accession>A0AAP0S2N6</accession>
<comment type="caution">
    <text evidence="1">The sequence shown here is derived from an EMBL/GenBank/DDBJ whole genome shotgun (WGS) entry which is preliminary data.</text>
</comment>
<dbReference type="Proteomes" id="UP001415857">
    <property type="component" value="Unassembled WGS sequence"/>
</dbReference>
<proteinExistence type="predicted"/>
<name>A0AAP0S2N6_LIQFO</name>
<protein>
    <submittedName>
        <fullName evidence="1">Uncharacterized protein</fullName>
    </submittedName>
</protein>